<keyword evidence="4 7" id="KW-0328">Glycosyltransferase</keyword>
<name>A0A0M3IHJ0_ASCLU</name>
<keyword evidence="7" id="KW-0472">Membrane</keyword>
<evidence type="ECO:0000256" key="4">
    <source>
        <dbReference type="ARBA" id="ARBA00022676"/>
    </source>
</evidence>
<comment type="similarity">
    <text evidence="3 7">Belongs to the glycosyltransferase 10 family.</text>
</comment>
<dbReference type="EC" id="2.4.1.-" evidence="7"/>
<dbReference type="InterPro" id="IPR001503">
    <property type="entry name" value="Glyco_trans_10"/>
</dbReference>
<dbReference type="PANTHER" id="PTHR48438:SF1">
    <property type="entry name" value="ALPHA-(1,3)-FUCOSYLTRANSFERASE C-RELATED"/>
    <property type="match status" value="1"/>
</dbReference>
<feature type="domain" description="Fucosyltransferase C-terminal" evidence="8">
    <location>
        <begin position="218"/>
        <end position="400"/>
    </location>
</feature>
<protein>
    <recommendedName>
        <fullName evidence="7">Fucosyltransferase</fullName>
        <ecNumber evidence="7">2.4.1.-</ecNumber>
    </recommendedName>
</protein>
<keyword evidence="7" id="KW-0812">Transmembrane</keyword>
<dbReference type="SUPFAM" id="SSF53756">
    <property type="entry name" value="UDP-Glycosyltransferase/glycogen phosphorylase"/>
    <property type="match status" value="3"/>
</dbReference>
<keyword evidence="6 7" id="KW-0333">Golgi apparatus</keyword>
<dbReference type="Gene3D" id="3.40.50.11660">
    <property type="entry name" value="Glycosyl transferase family 10, C-terminal domain"/>
    <property type="match status" value="2"/>
</dbReference>
<evidence type="ECO:0000256" key="2">
    <source>
        <dbReference type="ARBA" id="ARBA00004922"/>
    </source>
</evidence>
<comment type="pathway">
    <text evidence="2">Protein modification; protein glycosylation.</text>
</comment>
<evidence type="ECO:0000313" key="9">
    <source>
        <dbReference type="Proteomes" id="UP000036681"/>
    </source>
</evidence>
<proteinExistence type="inferred from homology"/>
<comment type="subcellular location">
    <subcellularLocation>
        <location evidence="1">Golgi apparatus membrane</location>
        <topology evidence="1">Single-pass type II membrane protein</topology>
    </subcellularLocation>
    <subcellularLocation>
        <location evidence="7">Golgi apparatus</location>
        <location evidence="7">Golgi stack membrane</location>
        <topology evidence="7">Single-pass type II membrane protein</topology>
    </subcellularLocation>
</comment>
<keyword evidence="5 7" id="KW-0808">Transferase</keyword>
<evidence type="ECO:0000256" key="5">
    <source>
        <dbReference type="ARBA" id="ARBA00022679"/>
    </source>
</evidence>
<dbReference type="AlphaFoldDB" id="A0A0M3IHJ0"/>
<dbReference type="WBParaSite" id="ALUE_0001788601-mRNA-1">
    <property type="protein sequence ID" value="ALUE_0001788601-mRNA-1"/>
    <property type="gene ID" value="ALUE_0001788601"/>
</dbReference>
<dbReference type="Pfam" id="PF00852">
    <property type="entry name" value="Glyco_transf_10"/>
    <property type="match status" value="2"/>
</dbReference>
<dbReference type="Proteomes" id="UP000036681">
    <property type="component" value="Unplaced"/>
</dbReference>
<evidence type="ECO:0000256" key="7">
    <source>
        <dbReference type="RuleBase" id="RU003832"/>
    </source>
</evidence>
<reference evidence="10" key="1">
    <citation type="submission" date="2017-02" db="UniProtKB">
        <authorList>
            <consortium name="WormBaseParasite"/>
        </authorList>
    </citation>
    <scope>IDENTIFICATION</scope>
</reference>
<organism evidence="9 10">
    <name type="scientific">Ascaris lumbricoides</name>
    <name type="common">Giant roundworm</name>
    <dbReference type="NCBI Taxonomy" id="6252"/>
    <lineage>
        <taxon>Eukaryota</taxon>
        <taxon>Metazoa</taxon>
        <taxon>Ecdysozoa</taxon>
        <taxon>Nematoda</taxon>
        <taxon>Chromadorea</taxon>
        <taxon>Rhabditida</taxon>
        <taxon>Spirurina</taxon>
        <taxon>Ascaridomorpha</taxon>
        <taxon>Ascaridoidea</taxon>
        <taxon>Ascarididae</taxon>
        <taxon>Ascaris</taxon>
    </lineage>
</organism>
<evidence type="ECO:0000313" key="10">
    <source>
        <dbReference type="WBParaSite" id="ALUE_0001788601-mRNA-1"/>
    </source>
</evidence>
<dbReference type="UniPathway" id="UPA00378"/>
<evidence type="ECO:0000256" key="6">
    <source>
        <dbReference type="ARBA" id="ARBA00023034"/>
    </source>
</evidence>
<evidence type="ECO:0000259" key="8">
    <source>
        <dbReference type="Pfam" id="PF00852"/>
    </source>
</evidence>
<feature type="domain" description="Fucosyltransferase C-terminal" evidence="8">
    <location>
        <begin position="411"/>
        <end position="492"/>
    </location>
</feature>
<keyword evidence="9" id="KW-1185">Reference proteome</keyword>
<dbReference type="InterPro" id="IPR055270">
    <property type="entry name" value="Glyco_tran_10_C"/>
</dbReference>
<accession>A0A0M3IHJ0</accession>
<sequence length="529" mass="60895">MMLRRSSRFLLVVLFATVALIVLDLNADLFFAIERSSGQRRTDHGSDGDGNEMRQPLYRKKDVQLHAATFFFGAPMSNNYLEKCSVKGHCKLVENRSAADAIIYHAPDFVSLGQLNANQIAVLWSLESPTNHFFHHNYAHLQTELAIRIVNGELVCKMFVVINIRFNMHFTCMNQAYLNGSGRINWTMTYRRDSDIWFPYGVITKRHQPVHVDYEAIWASKKHMAICLMSNCRHNNGRIQLINAIQAAGITVDMFGACGYRKTPNDCDGVKKQGDRCVAQLFSKLNLDYADINEIHQPHHSTIAYHVYKLSSIGVILLEEQAPPNSFIAVDDYKNVGDLVNDLHRIAQSKAAYMEYHRWRETFEVNSDYFAIENTGFCELCKKIMRQDFESKHYDDVASWQTVGVCDQPQDGFAPPNSFIAVDDYKNVSDLVNDLHRIAQSKAAYMEYHRWRETFEVNSDYFAIENTGFCELCKKIMRQDFESKHYDDVASWQTVGVCDQPQDGFVNKFLGYARNKFFTRIPQHLINIT</sequence>
<evidence type="ECO:0000256" key="3">
    <source>
        <dbReference type="ARBA" id="ARBA00008919"/>
    </source>
</evidence>
<dbReference type="GO" id="GO:0008417">
    <property type="term" value="F:fucosyltransferase activity"/>
    <property type="evidence" value="ECO:0007669"/>
    <property type="project" value="InterPro"/>
</dbReference>
<dbReference type="PANTHER" id="PTHR48438">
    <property type="entry name" value="ALPHA-(1,3)-FUCOSYLTRANSFERASE C-RELATED"/>
    <property type="match status" value="1"/>
</dbReference>
<dbReference type="GO" id="GO:0032580">
    <property type="term" value="C:Golgi cisterna membrane"/>
    <property type="evidence" value="ECO:0007669"/>
    <property type="project" value="UniProtKB-SubCell"/>
</dbReference>
<dbReference type="InterPro" id="IPR038577">
    <property type="entry name" value="GT10-like_C_sf"/>
</dbReference>
<evidence type="ECO:0000256" key="1">
    <source>
        <dbReference type="ARBA" id="ARBA00004323"/>
    </source>
</evidence>
<dbReference type="GO" id="GO:0000139">
    <property type="term" value="C:Golgi membrane"/>
    <property type="evidence" value="ECO:0007669"/>
    <property type="project" value="UniProtKB-SubCell"/>
</dbReference>